<evidence type="ECO:0000313" key="1">
    <source>
        <dbReference type="EMBL" id="ENI04164.1"/>
    </source>
</evidence>
<feature type="non-terminal residue" evidence="1">
    <location>
        <position position="1"/>
    </location>
</feature>
<name>N4WUD6_COCH4</name>
<gene>
    <name evidence="1" type="ORF">COCC4DRAFT_140807</name>
</gene>
<reference evidence="2" key="2">
    <citation type="journal article" date="2013" name="PLoS Genet.">
        <title>Comparative genome structure, secondary metabolite, and effector coding capacity across Cochliobolus pathogens.</title>
        <authorList>
            <person name="Condon B.J."/>
            <person name="Leng Y."/>
            <person name="Wu D."/>
            <person name="Bushley K.E."/>
            <person name="Ohm R.A."/>
            <person name="Otillar R."/>
            <person name="Martin J."/>
            <person name="Schackwitz W."/>
            <person name="Grimwood J."/>
            <person name="MohdZainudin N."/>
            <person name="Xue C."/>
            <person name="Wang R."/>
            <person name="Manning V.A."/>
            <person name="Dhillon B."/>
            <person name="Tu Z.J."/>
            <person name="Steffenson B.J."/>
            <person name="Salamov A."/>
            <person name="Sun H."/>
            <person name="Lowry S."/>
            <person name="LaButti K."/>
            <person name="Han J."/>
            <person name="Copeland A."/>
            <person name="Lindquist E."/>
            <person name="Barry K."/>
            <person name="Schmutz J."/>
            <person name="Baker S.E."/>
            <person name="Ciuffetti L.M."/>
            <person name="Grigoriev I.V."/>
            <person name="Zhong S."/>
            <person name="Turgeon B.G."/>
        </authorList>
    </citation>
    <scope>NUCLEOTIDE SEQUENCE [LARGE SCALE GENOMIC DNA]</scope>
    <source>
        <strain evidence="2">C4 / ATCC 48331 / race T</strain>
    </source>
</reference>
<dbReference type="EMBL" id="KB733457">
    <property type="protein sequence ID" value="ENI04164.1"/>
    <property type="molecule type" value="Genomic_DNA"/>
</dbReference>
<evidence type="ECO:0000313" key="2">
    <source>
        <dbReference type="Proteomes" id="UP000012338"/>
    </source>
</evidence>
<dbReference type="OrthoDB" id="3691787at2759"/>
<accession>N4WUD6</accession>
<dbReference type="Proteomes" id="UP000012338">
    <property type="component" value="Unassembled WGS sequence"/>
</dbReference>
<sequence length="102" mass="11444">NLKKPTQLEEQVITSHIPDLNLRGFAPTYTAVRCIADKLLAARNTGQFENVEQTKAEYSIYNKDVHNFNEVGSIICKITTQLVVTALERRGLLEAISLGNRE</sequence>
<keyword evidence="2" id="KW-1185">Reference proteome</keyword>
<organism evidence="1 2">
    <name type="scientific">Cochliobolus heterostrophus (strain C4 / ATCC 48331 / race T)</name>
    <name type="common">Southern corn leaf blight fungus</name>
    <name type="synonym">Bipolaris maydis</name>
    <dbReference type="NCBI Taxonomy" id="665024"/>
    <lineage>
        <taxon>Eukaryota</taxon>
        <taxon>Fungi</taxon>
        <taxon>Dikarya</taxon>
        <taxon>Ascomycota</taxon>
        <taxon>Pezizomycotina</taxon>
        <taxon>Dothideomycetes</taxon>
        <taxon>Pleosporomycetidae</taxon>
        <taxon>Pleosporales</taxon>
        <taxon>Pleosporineae</taxon>
        <taxon>Pleosporaceae</taxon>
        <taxon>Bipolaris</taxon>
    </lineage>
</organism>
<reference evidence="1 2" key="1">
    <citation type="journal article" date="2012" name="PLoS Pathog.">
        <title>Diverse lifestyles and strategies of plant pathogenesis encoded in the genomes of eighteen Dothideomycetes fungi.</title>
        <authorList>
            <person name="Ohm R.A."/>
            <person name="Feau N."/>
            <person name="Henrissat B."/>
            <person name="Schoch C.L."/>
            <person name="Horwitz B.A."/>
            <person name="Barry K.W."/>
            <person name="Condon B.J."/>
            <person name="Copeland A.C."/>
            <person name="Dhillon B."/>
            <person name="Glaser F."/>
            <person name="Hesse C.N."/>
            <person name="Kosti I."/>
            <person name="LaButti K."/>
            <person name="Lindquist E.A."/>
            <person name="Lucas S."/>
            <person name="Salamov A.A."/>
            <person name="Bradshaw R.E."/>
            <person name="Ciuffetti L."/>
            <person name="Hamelin R.C."/>
            <person name="Kema G.H.J."/>
            <person name="Lawrence C."/>
            <person name="Scott J.A."/>
            <person name="Spatafora J.W."/>
            <person name="Turgeon B.G."/>
            <person name="de Wit P.J.G.M."/>
            <person name="Zhong S."/>
            <person name="Goodwin S.B."/>
            <person name="Grigoriev I.V."/>
        </authorList>
    </citation>
    <scope>NUCLEOTIDE SEQUENCE [LARGE SCALE GENOMIC DNA]</scope>
    <source>
        <strain evidence="2">C4 / ATCC 48331 / race T</strain>
    </source>
</reference>
<dbReference type="AlphaFoldDB" id="N4WUD6"/>
<dbReference type="HOGENOM" id="CLU_179710_0_0_1"/>
<protein>
    <submittedName>
        <fullName evidence="1">Uncharacterized protein</fullName>
    </submittedName>
</protein>
<proteinExistence type="predicted"/>